<name>A0ABD1XH08_9MARC</name>
<dbReference type="AlphaFoldDB" id="A0ABD1XH08"/>
<gene>
    <name evidence="1" type="ORF">R1flu_026828</name>
</gene>
<dbReference type="EMBL" id="JBHFFA010000008">
    <property type="protein sequence ID" value="KAL2608255.1"/>
    <property type="molecule type" value="Genomic_DNA"/>
</dbReference>
<reference evidence="1 2" key="1">
    <citation type="submission" date="2024-09" db="EMBL/GenBank/DDBJ databases">
        <title>Chromosome-scale assembly of Riccia fluitans.</title>
        <authorList>
            <person name="Paukszto L."/>
            <person name="Sawicki J."/>
            <person name="Karawczyk K."/>
            <person name="Piernik-Szablinska J."/>
            <person name="Szczecinska M."/>
            <person name="Mazdziarz M."/>
        </authorList>
    </citation>
    <scope>NUCLEOTIDE SEQUENCE [LARGE SCALE GENOMIC DNA]</scope>
    <source>
        <strain evidence="1">Rf_01</strain>
        <tissue evidence="1">Aerial parts of the thallus</tissue>
    </source>
</reference>
<proteinExistence type="predicted"/>
<protein>
    <submittedName>
        <fullName evidence="1">Uncharacterized protein</fullName>
    </submittedName>
</protein>
<evidence type="ECO:0000313" key="2">
    <source>
        <dbReference type="Proteomes" id="UP001605036"/>
    </source>
</evidence>
<accession>A0ABD1XH08</accession>
<dbReference type="Proteomes" id="UP001605036">
    <property type="component" value="Unassembled WGS sequence"/>
</dbReference>
<keyword evidence="2" id="KW-1185">Reference proteome</keyword>
<sequence>MISLDEFYSPISDHYEGGLYSPSMACDSTVYPLIVGKFVKSVNALGSVLCLYLLPDSVDLLSWVLRRDLFQLANARLSLDDSLCHFTGSLTAMNIYRFGFAYWNVDHGAFIEPFAHMQLEGYG</sequence>
<comment type="caution">
    <text evidence="1">The sequence shown here is derived from an EMBL/GenBank/DDBJ whole genome shotgun (WGS) entry which is preliminary data.</text>
</comment>
<evidence type="ECO:0000313" key="1">
    <source>
        <dbReference type="EMBL" id="KAL2608255.1"/>
    </source>
</evidence>
<organism evidence="1 2">
    <name type="scientific">Riccia fluitans</name>
    <dbReference type="NCBI Taxonomy" id="41844"/>
    <lineage>
        <taxon>Eukaryota</taxon>
        <taxon>Viridiplantae</taxon>
        <taxon>Streptophyta</taxon>
        <taxon>Embryophyta</taxon>
        <taxon>Marchantiophyta</taxon>
        <taxon>Marchantiopsida</taxon>
        <taxon>Marchantiidae</taxon>
        <taxon>Marchantiales</taxon>
        <taxon>Ricciaceae</taxon>
        <taxon>Riccia</taxon>
    </lineage>
</organism>